<dbReference type="Pfam" id="PF01576">
    <property type="entry name" value="Myosin_tail_1"/>
    <property type="match status" value="1"/>
</dbReference>
<dbReference type="RefSeq" id="XP_065722814.2">
    <property type="nucleotide sequence ID" value="XM_065866742.2"/>
</dbReference>
<organism evidence="5 6">
    <name type="scientific">Drosophila suzukii</name>
    <name type="common">Spotted-wing drosophila fruit fly</name>
    <dbReference type="NCBI Taxonomy" id="28584"/>
    <lineage>
        <taxon>Eukaryota</taxon>
        <taxon>Metazoa</taxon>
        <taxon>Ecdysozoa</taxon>
        <taxon>Arthropoda</taxon>
        <taxon>Hexapoda</taxon>
        <taxon>Insecta</taxon>
        <taxon>Pterygota</taxon>
        <taxon>Neoptera</taxon>
        <taxon>Endopterygota</taxon>
        <taxon>Diptera</taxon>
        <taxon>Brachycera</taxon>
        <taxon>Muscomorpha</taxon>
        <taxon>Ephydroidea</taxon>
        <taxon>Drosophilidae</taxon>
        <taxon>Drosophila</taxon>
        <taxon>Sophophora</taxon>
    </lineage>
</organism>
<feature type="compositionally biased region" description="Polar residues" evidence="3">
    <location>
        <begin position="188"/>
        <end position="199"/>
    </location>
</feature>
<sequence length="1177" mass="133026">MPPLSPANEATADIAASGDEDAVPLESNRSEKQKFLARVLAAMNGGPRSGGLASQNNNNSSGSSLNSTLSGSAPLARPPKPPPSQARKQIRLLPKQREQSPVLSNGHTTRSSTTLNTTSKYTSKTSSSTSLSSSLLGNNKDTESPYEISLKLPLNSVAGADSSDRLRLVNRSPSPAYSVSSRCSTQSSISNYNTSSRLQTPPRRVFPQSYTRGSGGCDPYEMRQLESSPVVFDGNLSFVLGCQRQPVHQSMRASPSFEDPRTSSAYLSEKIQNFLKRTDHVQEEWTAMGRRTRRTTSQSGRAGGSESRCTTPGSTCSGYDDYDTISLIERQRERNSMERCGSVGRTRSSQNILTKAFQLAKQLPHTPTSRGNSVARDRDRESSVATISLTNGDHDDDDDRTIREEDDELSELTVDLAEERSTAHIATERLEAETGERLKLEKELGDQANKVKSLQEATEKLEMELICAKSDLNGISEDEDAEHEDGGGAGGVYKLKYERVARELEFTKRRLHTQHEHDLEQLVGLKKQLEKKLSDAYEEVEEQRQVVGQWKRKAQKMTNEMNDLRMLLEEQNARNNLLEKKQRKFDAECQSLQDAARQERQAKERYGREKDVLQAEKFTLEQSLADTRLDLDLKEEKLASLQRELEEMTFGGGTEEEFAQLRRSKNETERRAKEQEEELDEMAGQIQLLEQAKLRLEMTLETMRKEARRESQQRDEELEEVRGNGYKKIKALECQLETEHEERTLLLREKHELERRLSSMEDRDRVDRDAEEALNQKLRRDLRKYKALLKDAQTQLERLKADTPGKTLIRQLRNQLEDAESARSLAMKARQTAEAELTEVQAMFEESHRARNDAEERANAAHRDRAELQAQIEENEEELGELMKKYSATVKQLNTEQINVSEAEFKLNEMEAERNNLKEQVAELQHRLDNVENLGDPSMAMMSKRLELRTKELESRLELEQATRARLEVQVNRHKEALEKLQNEVTQSKMREMQAQDVIKKSQKSLRDMREEFHTVSSREQESLTRRKDLEKKMEQMESEGAALKNDLRLALQRIADLQQAMEEEGEEELSESDESLSSVGSISDLEDRLRPVHVKRSSQQSLNGSIGGSGSVVSSTRTVVFEKDDNSPRITVTSPSSPHIHKLALAAKAIPANKPDTKPAASSTRNGLAVPVVAHH</sequence>
<evidence type="ECO:0000256" key="3">
    <source>
        <dbReference type="SAM" id="MobiDB-lite"/>
    </source>
</evidence>
<feature type="region of interest" description="Disordered" evidence="3">
    <location>
        <begin position="1061"/>
        <end position="1085"/>
    </location>
</feature>
<dbReference type="InterPro" id="IPR002928">
    <property type="entry name" value="Myosin_tail"/>
</dbReference>
<feature type="region of interest" description="Disordered" evidence="3">
    <location>
        <begin position="1"/>
        <end position="143"/>
    </location>
</feature>
<dbReference type="PANTHER" id="PTHR45615">
    <property type="entry name" value="MYOSIN HEAVY CHAIN, NON-MUSCLE"/>
    <property type="match status" value="1"/>
</dbReference>
<keyword evidence="5" id="KW-1185">Reference proteome</keyword>
<feature type="region of interest" description="Disordered" evidence="3">
    <location>
        <begin position="288"/>
        <end position="315"/>
    </location>
</feature>
<evidence type="ECO:0000313" key="6">
    <source>
        <dbReference type="RefSeq" id="XP_065722814.2"/>
    </source>
</evidence>
<feature type="coiled-coil region" evidence="2">
    <location>
        <begin position="402"/>
        <end position="471"/>
    </location>
</feature>
<feature type="compositionally biased region" description="Low complexity" evidence="3">
    <location>
        <begin position="50"/>
        <end position="75"/>
    </location>
</feature>
<evidence type="ECO:0000256" key="2">
    <source>
        <dbReference type="SAM" id="Coils"/>
    </source>
</evidence>
<dbReference type="GO" id="GO:0051015">
    <property type="term" value="F:actin filament binding"/>
    <property type="evidence" value="ECO:0007669"/>
    <property type="project" value="TreeGrafter"/>
</dbReference>
<dbReference type="PANTHER" id="PTHR45615:SF36">
    <property type="entry name" value="MYOSIN HEAVY CHAIN-LIKE, ISOFORM B-RELATED"/>
    <property type="match status" value="1"/>
</dbReference>
<feature type="compositionally biased region" description="Basic and acidic residues" evidence="3">
    <location>
        <begin position="664"/>
        <end position="674"/>
    </location>
</feature>
<feature type="region of interest" description="Disordered" evidence="3">
    <location>
        <begin position="188"/>
        <end position="215"/>
    </location>
</feature>
<dbReference type="Proteomes" id="UP001652628">
    <property type="component" value="Chromosome 3"/>
</dbReference>
<feature type="compositionally biased region" description="Low complexity" evidence="3">
    <location>
        <begin position="108"/>
        <end position="136"/>
    </location>
</feature>
<evidence type="ECO:0000256" key="1">
    <source>
        <dbReference type="ARBA" id="ARBA00023054"/>
    </source>
</evidence>
<reference evidence="6" key="1">
    <citation type="submission" date="2025-08" db="UniProtKB">
        <authorList>
            <consortium name="RefSeq"/>
        </authorList>
    </citation>
    <scope>IDENTIFICATION</scope>
</reference>
<accession>A0AB40DET3</accession>
<feature type="region of interest" description="Disordered" evidence="3">
    <location>
        <begin position="651"/>
        <end position="681"/>
    </location>
</feature>
<dbReference type="AlphaFoldDB" id="A0AB40DET3"/>
<feature type="domain" description="Myosin tail" evidence="4">
    <location>
        <begin position="502"/>
        <end position="800"/>
    </location>
</feature>
<dbReference type="GO" id="GO:0032982">
    <property type="term" value="C:myosin filament"/>
    <property type="evidence" value="ECO:0007669"/>
    <property type="project" value="TreeGrafter"/>
</dbReference>
<feature type="region of interest" description="Disordered" evidence="3">
    <location>
        <begin position="363"/>
        <end position="383"/>
    </location>
</feature>
<name>A0AB40DET3_DROSZ</name>
<protein>
    <submittedName>
        <fullName evidence="6">Unconventional myosin-XVIIIa isoform X7</fullName>
    </submittedName>
</protein>
<feature type="region of interest" description="Disordered" evidence="3">
    <location>
        <begin position="1152"/>
        <end position="1177"/>
    </location>
</feature>
<evidence type="ECO:0000313" key="5">
    <source>
        <dbReference type="Proteomes" id="UP001652628"/>
    </source>
</evidence>
<dbReference type="GeneID" id="108014539"/>
<evidence type="ECO:0000259" key="4">
    <source>
        <dbReference type="Pfam" id="PF01576"/>
    </source>
</evidence>
<dbReference type="GO" id="GO:0016460">
    <property type="term" value="C:myosin II complex"/>
    <property type="evidence" value="ECO:0007669"/>
    <property type="project" value="TreeGrafter"/>
</dbReference>
<dbReference type="GO" id="GO:0005737">
    <property type="term" value="C:cytoplasm"/>
    <property type="evidence" value="ECO:0007669"/>
    <property type="project" value="TreeGrafter"/>
</dbReference>
<gene>
    <name evidence="6" type="primary">Mhcl</name>
</gene>
<keyword evidence="1 2" id="KW-0175">Coiled coil</keyword>
<proteinExistence type="predicted"/>
<feature type="compositionally biased region" description="Acidic residues" evidence="3">
    <location>
        <begin position="1062"/>
        <end position="1075"/>
    </location>
</feature>
<dbReference type="GO" id="GO:0031032">
    <property type="term" value="P:actomyosin structure organization"/>
    <property type="evidence" value="ECO:0007669"/>
    <property type="project" value="TreeGrafter"/>
</dbReference>